<evidence type="ECO:0000313" key="2">
    <source>
        <dbReference type="EMBL" id="GGV20525.1"/>
    </source>
</evidence>
<dbReference type="AlphaFoldDB" id="A0A918MFH4"/>
<name>A0A918MFH4_9ACTN</name>
<reference evidence="2" key="1">
    <citation type="journal article" date="2014" name="Int. J. Syst. Evol. Microbiol.">
        <title>Complete genome sequence of Corynebacterium casei LMG S-19264T (=DSM 44701T), isolated from a smear-ripened cheese.</title>
        <authorList>
            <consortium name="US DOE Joint Genome Institute (JGI-PGF)"/>
            <person name="Walter F."/>
            <person name="Albersmeier A."/>
            <person name="Kalinowski J."/>
            <person name="Ruckert C."/>
        </authorList>
    </citation>
    <scope>NUCLEOTIDE SEQUENCE</scope>
    <source>
        <strain evidence="2">JCM 4369</strain>
    </source>
</reference>
<comment type="caution">
    <text evidence="2">The sequence shown here is derived from an EMBL/GenBank/DDBJ whole genome shotgun (WGS) entry which is preliminary data.</text>
</comment>
<sequence>MRLRPPTWVLTRRSAAATTAGPYRIPPHTDMANTAITGATSALRQSLAWRPASAEAASETPSRADCAGAASRPQECASGMPAGSTGRAAVVTRGVRGTTPG</sequence>
<keyword evidence="3" id="KW-1185">Reference proteome</keyword>
<protein>
    <submittedName>
        <fullName evidence="2">Uncharacterized protein</fullName>
    </submittedName>
</protein>
<organism evidence="2 3">
    <name type="scientific">Streptomyces filipinensis</name>
    <dbReference type="NCBI Taxonomy" id="66887"/>
    <lineage>
        <taxon>Bacteria</taxon>
        <taxon>Bacillati</taxon>
        <taxon>Actinomycetota</taxon>
        <taxon>Actinomycetes</taxon>
        <taxon>Kitasatosporales</taxon>
        <taxon>Streptomycetaceae</taxon>
        <taxon>Streptomyces</taxon>
    </lineage>
</organism>
<feature type="region of interest" description="Disordered" evidence="1">
    <location>
        <begin position="50"/>
        <end position="101"/>
    </location>
</feature>
<dbReference type="EMBL" id="BMTD01000022">
    <property type="protein sequence ID" value="GGV20525.1"/>
    <property type="molecule type" value="Genomic_DNA"/>
</dbReference>
<gene>
    <name evidence="2" type="ORF">GCM10010260_70590</name>
</gene>
<evidence type="ECO:0000313" key="3">
    <source>
        <dbReference type="Proteomes" id="UP000618795"/>
    </source>
</evidence>
<proteinExistence type="predicted"/>
<reference evidence="2" key="2">
    <citation type="submission" date="2020-09" db="EMBL/GenBank/DDBJ databases">
        <authorList>
            <person name="Sun Q."/>
            <person name="Ohkuma M."/>
        </authorList>
    </citation>
    <scope>NUCLEOTIDE SEQUENCE</scope>
    <source>
        <strain evidence="2">JCM 4369</strain>
    </source>
</reference>
<dbReference type="Proteomes" id="UP000618795">
    <property type="component" value="Unassembled WGS sequence"/>
</dbReference>
<accession>A0A918MFH4</accession>
<evidence type="ECO:0000256" key="1">
    <source>
        <dbReference type="SAM" id="MobiDB-lite"/>
    </source>
</evidence>
<feature type="compositionally biased region" description="Low complexity" evidence="1">
    <location>
        <begin position="50"/>
        <end position="64"/>
    </location>
</feature>